<dbReference type="GO" id="GO:0009986">
    <property type="term" value="C:cell surface"/>
    <property type="evidence" value="ECO:0007669"/>
    <property type="project" value="TreeGrafter"/>
</dbReference>
<evidence type="ECO:0000256" key="2">
    <source>
        <dbReference type="ARBA" id="ARBA00011016"/>
    </source>
</evidence>
<keyword evidence="5" id="KW-0472">Membrane</keyword>
<dbReference type="PANTHER" id="PTHR23412">
    <property type="entry name" value="STEREOCILIN RELATED"/>
    <property type="match status" value="1"/>
</dbReference>
<dbReference type="EMBL" id="SOYY01000004">
    <property type="protein sequence ID" value="KAA0721630.1"/>
    <property type="molecule type" value="Genomic_DNA"/>
</dbReference>
<dbReference type="Pfam" id="PF06060">
    <property type="entry name" value="Mesothelin"/>
    <property type="match status" value="1"/>
</dbReference>
<evidence type="ECO:0000256" key="6">
    <source>
        <dbReference type="ARBA" id="ARBA00023180"/>
    </source>
</evidence>
<gene>
    <name evidence="7" type="ORF">E1301_Tti024295</name>
</gene>
<evidence type="ECO:0000313" key="7">
    <source>
        <dbReference type="EMBL" id="KAA0721630.1"/>
    </source>
</evidence>
<dbReference type="GO" id="GO:0016020">
    <property type="term" value="C:membrane"/>
    <property type="evidence" value="ECO:0007669"/>
    <property type="project" value="UniProtKB-SubCell"/>
</dbReference>
<dbReference type="AlphaFoldDB" id="A0A5A9PHS9"/>
<organism evidence="7 8">
    <name type="scientific">Triplophysa tibetana</name>
    <dbReference type="NCBI Taxonomy" id="1572043"/>
    <lineage>
        <taxon>Eukaryota</taxon>
        <taxon>Metazoa</taxon>
        <taxon>Chordata</taxon>
        <taxon>Craniata</taxon>
        <taxon>Vertebrata</taxon>
        <taxon>Euteleostomi</taxon>
        <taxon>Actinopterygii</taxon>
        <taxon>Neopterygii</taxon>
        <taxon>Teleostei</taxon>
        <taxon>Ostariophysi</taxon>
        <taxon>Cypriniformes</taxon>
        <taxon>Nemacheilidae</taxon>
        <taxon>Triplophysa</taxon>
    </lineage>
</organism>
<comment type="caution">
    <text evidence="7">The sequence shown here is derived from an EMBL/GenBank/DDBJ whole genome shotgun (WGS) entry which is preliminary data.</text>
</comment>
<evidence type="ECO:0008006" key="9">
    <source>
        <dbReference type="Google" id="ProtNLM"/>
    </source>
</evidence>
<evidence type="ECO:0000256" key="1">
    <source>
        <dbReference type="ARBA" id="ARBA00004370"/>
    </source>
</evidence>
<evidence type="ECO:0000313" key="8">
    <source>
        <dbReference type="Proteomes" id="UP000324632"/>
    </source>
</evidence>
<keyword evidence="8" id="KW-1185">Reference proteome</keyword>
<comment type="subcellular location">
    <subcellularLocation>
        <location evidence="1">Membrane</location>
    </subcellularLocation>
</comment>
<dbReference type="PANTHER" id="PTHR23412:SF6">
    <property type="entry name" value="MESOTHELIN"/>
    <property type="match status" value="1"/>
</dbReference>
<dbReference type="Proteomes" id="UP000324632">
    <property type="component" value="Chromosome 4"/>
</dbReference>
<name>A0A5A9PHS9_9TELE</name>
<evidence type="ECO:0000256" key="3">
    <source>
        <dbReference type="ARBA" id="ARBA00022729"/>
    </source>
</evidence>
<protein>
    <recommendedName>
        <fullName evidence="9">Mesothelin-like protein</fullName>
    </recommendedName>
</protein>
<keyword evidence="4" id="KW-0130">Cell adhesion</keyword>
<keyword evidence="6" id="KW-0325">Glycoprotein</keyword>
<reference evidence="7 8" key="1">
    <citation type="journal article" date="2019" name="Mol. Ecol. Resour.">
        <title>Chromosome-level genome assembly of Triplophysa tibetana, a fish adapted to the harsh high-altitude environment of the Tibetan Plateau.</title>
        <authorList>
            <person name="Yang X."/>
            <person name="Liu H."/>
            <person name="Ma Z."/>
            <person name="Zou Y."/>
            <person name="Zou M."/>
            <person name="Mao Y."/>
            <person name="Li X."/>
            <person name="Wang H."/>
            <person name="Chen T."/>
            <person name="Wang W."/>
            <person name="Yang R."/>
        </authorList>
    </citation>
    <scope>NUCLEOTIDE SEQUENCE [LARGE SCALE GENOMIC DNA]</scope>
    <source>
        <strain evidence="7">TTIB1903HZAU</strain>
        <tissue evidence="7">Muscle</tissue>
    </source>
</reference>
<keyword evidence="3" id="KW-0732">Signal</keyword>
<proteinExistence type="inferred from homology"/>
<evidence type="ECO:0000256" key="5">
    <source>
        <dbReference type="ARBA" id="ARBA00023136"/>
    </source>
</evidence>
<dbReference type="InterPro" id="IPR010335">
    <property type="entry name" value="Mesothelin"/>
</dbReference>
<dbReference type="InterPro" id="IPR026664">
    <property type="entry name" value="Stereocilin-rel"/>
</dbReference>
<comment type="similarity">
    <text evidence="2">Belongs to the mesothelin family.</text>
</comment>
<accession>A0A5A9PHS9</accession>
<dbReference type="GO" id="GO:0007160">
    <property type="term" value="P:cell-matrix adhesion"/>
    <property type="evidence" value="ECO:0007669"/>
    <property type="project" value="TreeGrafter"/>
</dbReference>
<evidence type="ECO:0000256" key="4">
    <source>
        <dbReference type="ARBA" id="ARBA00022889"/>
    </source>
</evidence>
<sequence length="369" mass="39678">MTKESSKSSKVKRATECTVGQITRIVVYSELFPFDYDAAQFDVCLSVETLKENLEAVTDKVYDPELQRIILNKLNQAYPDGLSDERLQVLGSSSRSATPSDVTRWNVTKIDTLSSLMASGNGEWDPEMVRLIVSKYLSVSGNRLGSSELNSLGSNICALNTSVLNNITASSIEKATALPLTNCTSEQKRIVFGIAQSAFSKTNIRGPDAVSPPTYQLLQSYLGGADNTFVRKLVNSNINMDLITFVSLEQSAINVLNVMDVKSLLGVNVGDLKTYESASQIQEWIKLQLQTDLDTLNIDLTGGRIATVTPSVPSASNSTTKAPSGQISTVTAAGGNTIAASTTKGAVSRVYAPVCLQLLLLAVLVQLLH</sequence>